<dbReference type="Pfam" id="PF13408">
    <property type="entry name" value="Zn_ribbon_recom"/>
    <property type="match status" value="1"/>
</dbReference>
<protein>
    <recommendedName>
        <fullName evidence="1">Recombinase zinc beta ribbon domain-containing protein</fullName>
    </recommendedName>
</protein>
<keyword evidence="3" id="KW-1185">Reference proteome</keyword>
<dbReference type="InterPro" id="IPR050639">
    <property type="entry name" value="SSR_resolvase"/>
</dbReference>
<dbReference type="Proteomes" id="UP000635565">
    <property type="component" value="Unassembled WGS sequence"/>
</dbReference>
<dbReference type="PANTHER" id="PTHR30461">
    <property type="entry name" value="DNA-INVERTASE FROM LAMBDOID PROPHAGE"/>
    <property type="match status" value="1"/>
</dbReference>
<evidence type="ECO:0000313" key="3">
    <source>
        <dbReference type="Proteomes" id="UP000635565"/>
    </source>
</evidence>
<dbReference type="PANTHER" id="PTHR30461:SF23">
    <property type="entry name" value="DNA RECOMBINASE-RELATED"/>
    <property type="match status" value="1"/>
</dbReference>
<evidence type="ECO:0000259" key="1">
    <source>
        <dbReference type="Pfam" id="PF13408"/>
    </source>
</evidence>
<gene>
    <name evidence="2" type="ORF">KSZ_77850</name>
</gene>
<evidence type="ECO:0000313" key="2">
    <source>
        <dbReference type="EMBL" id="GHO89779.1"/>
    </source>
</evidence>
<feature type="domain" description="Recombinase zinc beta ribbon" evidence="1">
    <location>
        <begin position="49"/>
        <end position="102"/>
    </location>
</feature>
<dbReference type="RefSeq" id="WP_201367342.1">
    <property type="nucleotide sequence ID" value="NZ_BNJJ01000045.1"/>
</dbReference>
<sequence length="400" mass="44736">MEEWTTIHHGVYPAYITWEQFLAHQARLADNASDFARRAHGAPRQGTALLAGLVVCGRCGYQMQVTYKPQRRYTCTALAASYGAATCLHVDGASLETVVVDAFFAALTTAELNLLEAVLAAKRADVGRVAKLRADRLARAEYEARLAQRHYQAVDPNNRLVAAELERRWEVALRAVVEAREEMERMASQAQIPELTEEMKEQMQDVGRHLPAMWASGRLTPAQQKEILRSLIQRVIVTRPTPDTVEARVVWISGAVTPFSVHPPIARGSDVSGYEQLVERILALGAQGYQDPEIARIVSAEGFRSARSAHIPASLVGEIRRARGQISLTEQFKTQAKVEGQWTIFGLAQELEVHRNWLYTRIHKGTLPATRHSVTGHYLIADEPEILATLRAQRDRCCYR</sequence>
<name>A0ABQ3VVT5_9CHLR</name>
<proteinExistence type="predicted"/>
<accession>A0ABQ3VVT5</accession>
<reference evidence="2 3" key="1">
    <citation type="journal article" date="2021" name="Int. J. Syst. Evol. Microbiol.">
        <title>Reticulibacter mediterranei gen. nov., sp. nov., within the new family Reticulibacteraceae fam. nov., and Ktedonospora formicarum gen. nov., sp. nov., Ktedonobacter robiniae sp. nov., Dictyobacter formicarum sp. nov. and Dictyobacter arantiisoli sp. nov., belonging to the class Ktedonobacteria.</title>
        <authorList>
            <person name="Yabe S."/>
            <person name="Zheng Y."/>
            <person name="Wang C.M."/>
            <person name="Sakai Y."/>
            <person name="Abe K."/>
            <person name="Yokota A."/>
            <person name="Donadio S."/>
            <person name="Cavaletti L."/>
            <person name="Monciardini P."/>
        </authorList>
    </citation>
    <scope>NUCLEOTIDE SEQUENCE [LARGE SCALE GENOMIC DNA]</scope>
    <source>
        <strain evidence="2 3">SOSP1-9</strain>
    </source>
</reference>
<dbReference type="EMBL" id="BNJJ01000045">
    <property type="protein sequence ID" value="GHO89779.1"/>
    <property type="molecule type" value="Genomic_DNA"/>
</dbReference>
<organism evidence="2 3">
    <name type="scientific">Dictyobacter formicarum</name>
    <dbReference type="NCBI Taxonomy" id="2778368"/>
    <lineage>
        <taxon>Bacteria</taxon>
        <taxon>Bacillati</taxon>
        <taxon>Chloroflexota</taxon>
        <taxon>Ktedonobacteria</taxon>
        <taxon>Ktedonobacterales</taxon>
        <taxon>Dictyobacteraceae</taxon>
        <taxon>Dictyobacter</taxon>
    </lineage>
</organism>
<dbReference type="InterPro" id="IPR025827">
    <property type="entry name" value="Zn_ribbon_recom_dom"/>
</dbReference>
<comment type="caution">
    <text evidence="2">The sequence shown here is derived from an EMBL/GenBank/DDBJ whole genome shotgun (WGS) entry which is preliminary data.</text>
</comment>